<sequence length="32" mass="3671">MISQVYQLVKRLTYLMCLAEGEQGAMRLLNVV</sequence>
<accession>A0A420B871</accession>
<keyword evidence="2" id="KW-1185">Reference proteome</keyword>
<name>A0A420B871_SPHD1</name>
<reference evidence="1 2" key="1">
    <citation type="submission" date="2018-09" db="EMBL/GenBank/DDBJ databases">
        <title>Genomic Encyclopedia of Type Strains, Phase III (KMG-III): the genomes of soil and plant-associated and newly described type strains.</title>
        <authorList>
            <person name="Whitman W."/>
        </authorList>
    </citation>
    <scope>NUCLEOTIDE SEQUENCE [LARGE SCALE GENOMIC DNA]</scope>
    <source>
        <strain evidence="1 2">CECT 7938</strain>
    </source>
</reference>
<gene>
    <name evidence="1" type="ORF">DFQ12_3233</name>
</gene>
<dbReference type="Proteomes" id="UP000286246">
    <property type="component" value="Unassembled WGS sequence"/>
</dbReference>
<proteinExistence type="predicted"/>
<evidence type="ECO:0000313" key="2">
    <source>
        <dbReference type="Proteomes" id="UP000286246"/>
    </source>
</evidence>
<protein>
    <submittedName>
        <fullName evidence="1">Uncharacterized protein</fullName>
    </submittedName>
</protein>
<dbReference type="AlphaFoldDB" id="A0A420B871"/>
<dbReference type="EMBL" id="RAPY01000002">
    <property type="protein sequence ID" value="RKE52986.1"/>
    <property type="molecule type" value="Genomic_DNA"/>
</dbReference>
<organism evidence="1 2">
    <name type="scientific">Sphingobacterium detergens</name>
    <dbReference type="NCBI Taxonomy" id="1145106"/>
    <lineage>
        <taxon>Bacteria</taxon>
        <taxon>Pseudomonadati</taxon>
        <taxon>Bacteroidota</taxon>
        <taxon>Sphingobacteriia</taxon>
        <taxon>Sphingobacteriales</taxon>
        <taxon>Sphingobacteriaceae</taxon>
        <taxon>Sphingobacterium</taxon>
    </lineage>
</organism>
<evidence type="ECO:0000313" key="1">
    <source>
        <dbReference type="EMBL" id="RKE52986.1"/>
    </source>
</evidence>
<comment type="caution">
    <text evidence="1">The sequence shown here is derived from an EMBL/GenBank/DDBJ whole genome shotgun (WGS) entry which is preliminary data.</text>
</comment>